<dbReference type="Proteomes" id="UP000041254">
    <property type="component" value="Unassembled WGS sequence"/>
</dbReference>
<dbReference type="InterPro" id="IPR006571">
    <property type="entry name" value="TLDc_dom"/>
</dbReference>
<dbReference type="PhylomeDB" id="A0A0G4EVL6"/>
<keyword evidence="4" id="KW-1185">Reference proteome</keyword>
<dbReference type="VEuPathDB" id="CryptoDB:Vbra_13611"/>
<protein>
    <recommendedName>
        <fullName evidence="2">TLDc domain-containing protein</fullName>
    </recommendedName>
</protein>
<dbReference type="AlphaFoldDB" id="A0A0G4EVL6"/>
<proteinExistence type="predicted"/>
<feature type="domain" description="TLDc" evidence="2">
    <location>
        <begin position="392"/>
        <end position="465"/>
    </location>
</feature>
<evidence type="ECO:0000259" key="2">
    <source>
        <dbReference type="Pfam" id="PF07534"/>
    </source>
</evidence>
<dbReference type="InParanoid" id="A0A0G4EVL6"/>
<dbReference type="Pfam" id="PF07534">
    <property type="entry name" value="TLD"/>
    <property type="match status" value="1"/>
</dbReference>
<accession>A0A0G4EVL6</accession>
<evidence type="ECO:0000313" key="4">
    <source>
        <dbReference type="Proteomes" id="UP000041254"/>
    </source>
</evidence>
<feature type="region of interest" description="Disordered" evidence="1">
    <location>
        <begin position="1"/>
        <end position="24"/>
    </location>
</feature>
<sequence>MKGPSEPSLTAKSPADSGTQTDKPWHWQINVGGITMEFPRDLLLQDGLKDRCLANFGLLKAGFIKGIQLFSDDSPTHAFYHDRFFAKTTLSMTPQDDKRSEAFQNFMAVMGGFIKSSVGGTGGYEVLSVRVNGTTVATTDATLDDHSTLKDRFNKYGGPVDDVSIEHFHKVVDFLRRRRLAAPDAVTPLPTTDDWPQLLSAFEMYNLMDCHGWSHEALFNRVAGAKGGLLFVVEAECESEGHRHIFACLIDGPLIAPADPTAAVHTGRAITFYSISGAFKDESIVNITVPHDWQRVEVAGTDGAVKGTKGVGANVVIGDGRLRLGYGGIDGRSATDLHSCEQRVKRDELPAGKTYLDSYETNGWATLAGSHCFTAQRLEVYEVLTTRPADPILSDAKLQELIDMTGNTNATGKLLYKGARDGWKYPTMVAKVGTATNLLLLIKDTGDHIIAAHINGQLKQPADLTAVETTKCPVAFYSVCGAFSEADGIVEIELSEDQQYVVVAGTYAGTQGAAKSTKGVANLCIGEWPGCLGLGCCLWLGYGQNGRPAGDLRRCKQLMSTCVVESYELPGGKTYLGNYPSITSGDATLAAAQFFTCVDMEVYTLQQPSSVTSTGSG</sequence>
<evidence type="ECO:0000256" key="1">
    <source>
        <dbReference type="SAM" id="MobiDB-lite"/>
    </source>
</evidence>
<gene>
    <name evidence="3" type="ORF">Vbra_13611</name>
</gene>
<name>A0A0G4EVL6_VITBC</name>
<dbReference type="EMBL" id="CDMY01000327">
    <property type="protein sequence ID" value="CEM02462.1"/>
    <property type="molecule type" value="Genomic_DNA"/>
</dbReference>
<feature type="compositionally biased region" description="Polar residues" evidence="1">
    <location>
        <begin position="7"/>
        <end position="22"/>
    </location>
</feature>
<reference evidence="3 4" key="1">
    <citation type="submission" date="2014-11" db="EMBL/GenBank/DDBJ databases">
        <authorList>
            <person name="Zhu J."/>
            <person name="Qi W."/>
            <person name="Song R."/>
        </authorList>
    </citation>
    <scope>NUCLEOTIDE SEQUENCE [LARGE SCALE GENOMIC DNA]</scope>
</reference>
<organism evidence="3 4">
    <name type="scientific">Vitrella brassicaformis (strain CCMP3155)</name>
    <dbReference type="NCBI Taxonomy" id="1169540"/>
    <lineage>
        <taxon>Eukaryota</taxon>
        <taxon>Sar</taxon>
        <taxon>Alveolata</taxon>
        <taxon>Colpodellida</taxon>
        <taxon>Vitrellaceae</taxon>
        <taxon>Vitrella</taxon>
    </lineage>
</organism>
<evidence type="ECO:0000313" key="3">
    <source>
        <dbReference type="EMBL" id="CEM02462.1"/>
    </source>
</evidence>